<dbReference type="SUPFAM" id="SSF57667">
    <property type="entry name" value="beta-beta-alpha zinc fingers"/>
    <property type="match status" value="2"/>
</dbReference>
<dbReference type="AlphaFoldDB" id="A0A3Q4GCT9"/>
<evidence type="ECO:0000313" key="14">
    <source>
        <dbReference type="Ensembl" id="ENSNBRP00000006870.1"/>
    </source>
</evidence>
<dbReference type="Ensembl" id="ENSNBRT00000007069.1">
    <property type="protein sequence ID" value="ENSNBRP00000006870.1"/>
    <property type="gene ID" value="ENSNBRG00000005386.1"/>
</dbReference>
<proteinExistence type="inferred from homology"/>
<evidence type="ECO:0000256" key="2">
    <source>
        <dbReference type="ARBA" id="ARBA00004123"/>
    </source>
</evidence>
<dbReference type="GO" id="GO:0008270">
    <property type="term" value="F:zinc ion binding"/>
    <property type="evidence" value="ECO:0007669"/>
    <property type="project" value="UniProtKB-KW"/>
</dbReference>
<evidence type="ECO:0000256" key="11">
    <source>
        <dbReference type="ARBA" id="ARBA00023242"/>
    </source>
</evidence>
<comment type="subcellular location">
    <subcellularLocation>
        <location evidence="2">Nucleus</location>
    </subcellularLocation>
</comment>
<dbReference type="Gene3D" id="3.30.160.60">
    <property type="entry name" value="Classic Zinc Finger"/>
    <property type="match status" value="4"/>
</dbReference>
<accession>A0A3Q4GCT9</accession>
<feature type="domain" description="C2H2-type" evidence="13">
    <location>
        <begin position="165"/>
        <end position="192"/>
    </location>
</feature>
<comment type="similarity">
    <text evidence="3">Belongs to the krueppel C2H2-type zinc-finger protein family.</text>
</comment>
<evidence type="ECO:0000256" key="12">
    <source>
        <dbReference type="PROSITE-ProRule" id="PRU00042"/>
    </source>
</evidence>
<evidence type="ECO:0000256" key="4">
    <source>
        <dbReference type="ARBA" id="ARBA00022723"/>
    </source>
</evidence>
<evidence type="ECO:0000256" key="1">
    <source>
        <dbReference type="ARBA" id="ARBA00003767"/>
    </source>
</evidence>
<dbReference type="FunFam" id="3.30.160.60:FF:002274">
    <property type="entry name" value="Zinc finger protein 432"/>
    <property type="match status" value="1"/>
</dbReference>
<dbReference type="Bgee" id="ENSNBRG00000005386">
    <property type="expression patterns" value="Expressed in mesonephros and 4 other cell types or tissues"/>
</dbReference>
<protein>
    <recommendedName>
        <fullName evidence="13">C2H2-type domain-containing protein</fullName>
    </recommendedName>
</protein>
<dbReference type="InterPro" id="IPR013087">
    <property type="entry name" value="Znf_C2H2_type"/>
</dbReference>
<evidence type="ECO:0000256" key="10">
    <source>
        <dbReference type="ARBA" id="ARBA00023163"/>
    </source>
</evidence>
<feature type="domain" description="C2H2-type" evidence="13">
    <location>
        <begin position="137"/>
        <end position="164"/>
    </location>
</feature>
<feature type="domain" description="C2H2-type" evidence="13">
    <location>
        <begin position="193"/>
        <end position="220"/>
    </location>
</feature>
<dbReference type="SMART" id="SM00355">
    <property type="entry name" value="ZnF_C2H2"/>
    <property type="match status" value="4"/>
</dbReference>
<evidence type="ECO:0000256" key="7">
    <source>
        <dbReference type="ARBA" id="ARBA00022833"/>
    </source>
</evidence>
<dbReference type="PROSITE" id="PS00028">
    <property type="entry name" value="ZINC_FINGER_C2H2_1"/>
    <property type="match status" value="4"/>
</dbReference>
<evidence type="ECO:0000256" key="6">
    <source>
        <dbReference type="ARBA" id="ARBA00022771"/>
    </source>
</evidence>
<keyword evidence="15" id="KW-1185">Reference proteome</keyword>
<dbReference type="Pfam" id="PF00096">
    <property type="entry name" value="zf-C2H2"/>
    <property type="match status" value="4"/>
</dbReference>
<dbReference type="FunFam" id="3.30.160.60:FF:000100">
    <property type="entry name" value="Zinc finger 45-like"/>
    <property type="match status" value="1"/>
</dbReference>
<evidence type="ECO:0000256" key="3">
    <source>
        <dbReference type="ARBA" id="ARBA00006991"/>
    </source>
</evidence>
<dbReference type="GeneTree" id="ENSGT01150000286952"/>
<name>A0A3Q4GCT9_NEOBR</name>
<evidence type="ECO:0000256" key="8">
    <source>
        <dbReference type="ARBA" id="ARBA00023015"/>
    </source>
</evidence>
<evidence type="ECO:0000256" key="5">
    <source>
        <dbReference type="ARBA" id="ARBA00022737"/>
    </source>
</evidence>
<feature type="domain" description="C2H2-type" evidence="13">
    <location>
        <begin position="221"/>
        <end position="248"/>
    </location>
</feature>
<dbReference type="PROSITE" id="PS50157">
    <property type="entry name" value="ZINC_FINGER_C2H2_2"/>
    <property type="match status" value="4"/>
</dbReference>
<evidence type="ECO:0000259" key="13">
    <source>
        <dbReference type="PROSITE" id="PS50157"/>
    </source>
</evidence>
<keyword evidence="11" id="KW-0539">Nucleus</keyword>
<organism evidence="14 15">
    <name type="scientific">Neolamprologus brichardi</name>
    <name type="common">Fairy cichlid</name>
    <name type="synonym">Lamprologus brichardi</name>
    <dbReference type="NCBI Taxonomy" id="32507"/>
    <lineage>
        <taxon>Eukaryota</taxon>
        <taxon>Metazoa</taxon>
        <taxon>Chordata</taxon>
        <taxon>Craniata</taxon>
        <taxon>Vertebrata</taxon>
        <taxon>Euteleostomi</taxon>
        <taxon>Actinopterygii</taxon>
        <taxon>Neopterygii</taxon>
        <taxon>Teleostei</taxon>
        <taxon>Neoteleostei</taxon>
        <taxon>Acanthomorphata</taxon>
        <taxon>Ovalentaria</taxon>
        <taxon>Cichlomorphae</taxon>
        <taxon>Cichliformes</taxon>
        <taxon>Cichlidae</taxon>
        <taxon>African cichlids</taxon>
        <taxon>Pseudocrenilabrinae</taxon>
        <taxon>Lamprologini</taxon>
        <taxon>Neolamprologus</taxon>
    </lineage>
</organism>
<reference evidence="14" key="1">
    <citation type="submission" date="2025-08" db="UniProtKB">
        <authorList>
            <consortium name="Ensembl"/>
        </authorList>
    </citation>
    <scope>IDENTIFICATION</scope>
</reference>
<dbReference type="PANTHER" id="PTHR23235:SF178">
    <property type="entry name" value="C2H2-TYPE DOMAIN-CONTAINING PROTEIN-RELATED"/>
    <property type="match status" value="1"/>
</dbReference>
<dbReference type="InterPro" id="IPR036236">
    <property type="entry name" value="Znf_C2H2_sf"/>
</dbReference>
<evidence type="ECO:0000313" key="15">
    <source>
        <dbReference type="Proteomes" id="UP000261580"/>
    </source>
</evidence>
<keyword evidence="9" id="KW-0238">DNA-binding</keyword>
<dbReference type="OMA" id="ELHISCA"/>
<keyword evidence="5" id="KW-0677">Repeat</keyword>
<keyword evidence="7" id="KW-0862">Zinc</keyword>
<evidence type="ECO:0000256" key="9">
    <source>
        <dbReference type="ARBA" id="ARBA00023125"/>
    </source>
</evidence>
<dbReference type="GO" id="GO:0000978">
    <property type="term" value="F:RNA polymerase II cis-regulatory region sequence-specific DNA binding"/>
    <property type="evidence" value="ECO:0007669"/>
    <property type="project" value="TreeGrafter"/>
</dbReference>
<dbReference type="STRING" id="32507.ENSNBRP00000006870"/>
<sequence>MTGSSCSTGDNEELRIVCVHGRGEGPLQDESDTLFSASELQAFSSLSDHNVGHDNLLNFTTGASDRAPMRVTQDNSAGLVRNNQLERNNSTQMAPTALNPGLKSPLVVTEGQVGHPSHMSQFPQQQNVFSHTANKSLDCNFCGERFHSREDLIVHRASHTGESPVPCSLCGKSFVNKTTLSIHMRIHTGEKPYACAQCGKRFTQNGSLKIHLRTHSGEKPYTCSQCTASFNNPSNLRRHMITHTNGVTLSILRLFPLSGFTYSNTSNQDKQSHEAGYQLANLGFPLCVHIKEVALAESDQSQRWISDSRVANFTQEDQTVALENYEAVTHTIQTESNTDSADKAAVGLCVCFKCFC</sequence>
<keyword evidence="4" id="KW-0479">Metal-binding</keyword>
<dbReference type="Proteomes" id="UP000261580">
    <property type="component" value="Unassembled WGS sequence"/>
</dbReference>
<keyword evidence="10" id="KW-0804">Transcription</keyword>
<dbReference type="PANTHER" id="PTHR23235">
    <property type="entry name" value="KRUEPPEL-LIKE TRANSCRIPTION FACTOR"/>
    <property type="match status" value="1"/>
</dbReference>
<comment type="function">
    <text evidence="1">May be involved in transcriptional regulation.</text>
</comment>
<dbReference type="GO" id="GO:0000981">
    <property type="term" value="F:DNA-binding transcription factor activity, RNA polymerase II-specific"/>
    <property type="evidence" value="ECO:0007669"/>
    <property type="project" value="TreeGrafter"/>
</dbReference>
<keyword evidence="8" id="KW-0805">Transcription regulation</keyword>
<dbReference type="FunFam" id="3.30.160.60:FF:000630">
    <property type="entry name" value="Zinc finger protein 180"/>
    <property type="match status" value="1"/>
</dbReference>
<keyword evidence="6 12" id="KW-0863">Zinc-finger</keyword>
<dbReference type="GO" id="GO:0005634">
    <property type="term" value="C:nucleus"/>
    <property type="evidence" value="ECO:0007669"/>
    <property type="project" value="UniProtKB-SubCell"/>
</dbReference>
<reference evidence="14" key="2">
    <citation type="submission" date="2025-09" db="UniProtKB">
        <authorList>
            <consortium name="Ensembl"/>
        </authorList>
    </citation>
    <scope>IDENTIFICATION</scope>
</reference>